<comment type="similarity">
    <text evidence="2 7">Belongs to the DedA family.</text>
</comment>
<dbReference type="PANTHER" id="PTHR30353">
    <property type="entry name" value="INNER MEMBRANE PROTEIN DEDA-RELATED"/>
    <property type="match status" value="1"/>
</dbReference>
<dbReference type="PATRIC" id="fig|1838286.3.peg.2697"/>
<dbReference type="RefSeq" id="WP_069962726.1">
    <property type="nucleotide sequence ID" value="NZ_CP016094.1"/>
</dbReference>
<dbReference type="OrthoDB" id="9782291at2"/>
<feature type="domain" description="VTT" evidence="8">
    <location>
        <begin position="32"/>
        <end position="158"/>
    </location>
</feature>
<keyword evidence="6 7" id="KW-0472">Membrane</keyword>
<proteinExistence type="inferred from homology"/>
<dbReference type="InterPro" id="IPR032816">
    <property type="entry name" value="VTT_dom"/>
</dbReference>
<dbReference type="KEGG" id="obg:Verru16b_02681"/>
<feature type="transmembrane region" description="Helical" evidence="7">
    <location>
        <begin position="20"/>
        <end position="45"/>
    </location>
</feature>
<evidence type="ECO:0000259" key="8">
    <source>
        <dbReference type="Pfam" id="PF09335"/>
    </source>
</evidence>
<dbReference type="AlphaFoldDB" id="A0A1D8AXI5"/>
<gene>
    <name evidence="9" type="ORF">Verru16b_02681</name>
</gene>
<keyword evidence="4 7" id="KW-0812">Transmembrane</keyword>
<protein>
    <recommendedName>
        <fullName evidence="8">VTT domain-containing protein</fullName>
    </recommendedName>
</protein>
<name>A0A1D8AXI5_9BACT</name>
<evidence type="ECO:0000256" key="4">
    <source>
        <dbReference type="ARBA" id="ARBA00022692"/>
    </source>
</evidence>
<sequence length="210" mass="24099">MFETLLKYFQHSPLSLWGPFIVLLLCGLGLPVPEDVVLVAAGALGEIDGRSWIEVSLLMYAGVMIGDSSIFIAGRYFGSQLRTARWFQRYFSAKKQAKVEDLFDRYHSWVLFVGRFLPGLRAPIFFTAGSTRVKFWKFFFFDGLAALISVPFFVWLGHWLWAKFKDDIAQLDRALSQTQTYTMIVAGVILVVVVTLVVRKIRELRTKWDE</sequence>
<feature type="transmembrane region" description="Helical" evidence="7">
    <location>
        <begin position="138"/>
        <end position="161"/>
    </location>
</feature>
<keyword evidence="5 7" id="KW-1133">Transmembrane helix</keyword>
<dbReference type="Proteomes" id="UP000095228">
    <property type="component" value="Chromosome"/>
</dbReference>
<comment type="subcellular location">
    <subcellularLocation>
        <location evidence="1 7">Cell membrane</location>
        <topology evidence="1 7">Multi-pass membrane protein</topology>
    </subcellularLocation>
</comment>
<evidence type="ECO:0000313" key="10">
    <source>
        <dbReference type="Proteomes" id="UP000095228"/>
    </source>
</evidence>
<organism evidence="9 10">
    <name type="scientific">Lacunisphaera limnophila</name>
    <dbReference type="NCBI Taxonomy" id="1838286"/>
    <lineage>
        <taxon>Bacteria</taxon>
        <taxon>Pseudomonadati</taxon>
        <taxon>Verrucomicrobiota</taxon>
        <taxon>Opitutia</taxon>
        <taxon>Opitutales</taxon>
        <taxon>Opitutaceae</taxon>
        <taxon>Lacunisphaera</taxon>
    </lineage>
</organism>
<keyword evidence="3 7" id="KW-1003">Cell membrane</keyword>
<accession>A0A1D8AXI5</accession>
<dbReference type="EMBL" id="CP016094">
    <property type="protein sequence ID" value="AOS45598.1"/>
    <property type="molecule type" value="Genomic_DNA"/>
</dbReference>
<dbReference type="Pfam" id="PF09335">
    <property type="entry name" value="VTT_dom"/>
    <property type="match status" value="1"/>
</dbReference>
<dbReference type="STRING" id="1838286.Verru16b_02681"/>
<dbReference type="GO" id="GO:0005886">
    <property type="term" value="C:plasma membrane"/>
    <property type="evidence" value="ECO:0007669"/>
    <property type="project" value="UniProtKB-SubCell"/>
</dbReference>
<reference evidence="9 10" key="1">
    <citation type="submission" date="2016-06" db="EMBL/GenBank/DDBJ databases">
        <title>Three novel species with peptidoglycan cell walls form the new genus Lacunisphaera gen. nov. in the family Opitutaceae of the verrucomicrobial subdivision 4.</title>
        <authorList>
            <person name="Rast P."/>
            <person name="Gloeckner I."/>
            <person name="Jogler M."/>
            <person name="Boedeker C."/>
            <person name="Jeske O."/>
            <person name="Wiegand S."/>
            <person name="Reinhardt R."/>
            <person name="Schumann P."/>
            <person name="Rohde M."/>
            <person name="Spring S."/>
            <person name="Gloeckner F.O."/>
            <person name="Jogler C."/>
        </authorList>
    </citation>
    <scope>NUCLEOTIDE SEQUENCE [LARGE SCALE GENOMIC DNA]</scope>
    <source>
        <strain evidence="9 10">IG16b</strain>
    </source>
</reference>
<keyword evidence="10" id="KW-1185">Reference proteome</keyword>
<evidence type="ECO:0000256" key="2">
    <source>
        <dbReference type="ARBA" id="ARBA00010792"/>
    </source>
</evidence>
<evidence type="ECO:0000256" key="6">
    <source>
        <dbReference type="ARBA" id="ARBA00023136"/>
    </source>
</evidence>
<evidence type="ECO:0000256" key="7">
    <source>
        <dbReference type="RuleBase" id="RU367016"/>
    </source>
</evidence>
<evidence type="ECO:0000256" key="1">
    <source>
        <dbReference type="ARBA" id="ARBA00004651"/>
    </source>
</evidence>
<evidence type="ECO:0000313" key="9">
    <source>
        <dbReference type="EMBL" id="AOS45598.1"/>
    </source>
</evidence>
<feature type="transmembrane region" description="Helical" evidence="7">
    <location>
        <begin position="181"/>
        <end position="198"/>
    </location>
</feature>
<evidence type="ECO:0000256" key="3">
    <source>
        <dbReference type="ARBA" id="ARBA00022475"/>
    </source>
</evidence>
<feature type="transmembrane region" description="Helical" evidence="7">
    <location>
        <begin position="57"/>
        <end position="77"/>
    </location>
</feature>
<dbReference type="PANTHER" id="PTHR30353:SF15">
    <property type="entry name" value="INNER MEMBRANE PROTEIN YABI"/>
    <property type="match status" value="1"/>
</dbReference>
<evidence type="ECO:0000256" key="5">
    <source>
        <dbReference type="ARBA" id="ARBA00022989"/>
    </source>
</evidence>
<dbReference type="InterPro" id="IPR032818">
    <property type="entry name" value="DedA-like"/>
</dbReference>